<evidence type="ECO:0000259" key="4">
    <source>
        <dbReference type="SMART" id="SM00852"/>
    </source>
</evidence>
<protein>
    <submittedName>
        <fullName evidence="5">Molybdenum cofactor synthesis domain-containing protein</fullName>
    </submittedName>
</protein>
<dbReference type="EMBL" id="PGET01000001">
    <property type="protein sequence ID" value="PJJ29291.1"/>
    <property type="molecule type" value="Genomic_DNA"/>
</dbReference>
<reference evidence="5 6" key="1">
    <citation type="submission" date="2017-11" db="EMBL/GenBank/DDBJ databases">
        <title>Understudied soil microbes with underappreciated capabilities: Untangling the Clostridium saccharolyticum group.</title>
        <authorList>
            <person name="Leschine S."/>
        </authorList>
    </citation>
    <scope>NUCLEOTIDE SEQUENCE [LARGE SCALE GENOMIC DNA]</scope>
    <source>
        <strain evidence="5 6">18A</strain>
    </source>
</reference>
<accession>A0A2M8Z782</accession>
<dbReference type="Proteomes" id="UP000231092">
    <property type="component" value="Unassembled WGS sequence"/>
</dbReference>
<gene>
    <name evidence="5" type="ORF">H171_2832</name>
</gene>
<name>A0A2M8Z782_9FIRM</name>
<dbReference type="UniPathway" id="UPA00344"/>
<comment type="pathway">
    <text evidence="2">Cofactor biosynthesis; molybdopterin biosynthesis.</text>
</comment>
<evidence type="ECO:0000256" key="1">
    <source>
        <dbReference type="ARBA" id="ARBA00003487"/>
    </source>
</evidence>
<dbReference type="InterPro" id="IPR036425">
    <property type="entry name" value="MoaB/Mog-like_dom_sf"/>
</dbReference>
<proteinExistence type="predicted"/>
<dbReference type="SMART" id="SM00852">
    <property type="entry name" value="MoCF_biosynth"/>
    <property type="match status" value="1"/>
</dbReference>
<evidence type="ECO:0000313" key="6">
    <source>
        <dbReference type="Proteomes" id="UP000231092"/>
    </source>
</evidence>
<comment type="caution">
    <text evidence="5">The sequence shown here is derived from an EMBL/GenBank/DDBJ whole genome shotgun (WGS) entry which is preliminary data.</text>
</comment>
<keyword evidence="3" id="KW-0501">Molybdenum cofactor biosynthesis</keyword>
<dbReference type="GO" id="GO:0006777">
    <property type="term" value="P:Mo-molybdopterin cofactor biosynthetic process"/>
    <property type="evidence" value="ECO:0007669"/>
    <property type="project" value="UniProtKB-KW"/>
</dbReference>
<dbReference type="OrthoDB" id="9784492at2"/>
<evidence type="ECO:0000256" key="3">
    <source>
        <dbReference type="ARBA" id="ARBA00023150"/>
    </source>
</evidence>
<evidence type="ECO:0000313" key="5">
    <source>
        <dbReference type="EMBL" id="PJJ29291.1"/>
    </source>
</evidence>
<dbReference type="CDD" id="cd00886">
    <property type="entry name" value="MogA_MoaB"/>
    <property type="match status" value="1"/>
</dbReference>
<dbReference type="PANTHER" id="PTHR43764">
    <property type="entry name" value="MOLYBDENUM COFACTOR BIOSYNTHESIS"/>
    <property type="match status" value="1"/>
</dbReference>
<dbReference type="NCBIfam" id="TIGR00177">
    <property type="entry name" value="molyb_syn"/>
    <property type="match status" value="1"/>
</dbReference>
<dbReference type="InterPro" id="IPR001453">
    <property type="entry name" value="MoaB/Mog_dom"/>
</dbReference>
<dbReference type="Pfam" id="PF00994">
    <property type="entry name" value="MoCF_biosynth"/>
    <property type="match status" value="1"/>
</dbReference>
<dbReference type="Gene3D" id="3.40.980.10">
    <property type="entry name" value="MoaB/Mog-like domain"/>
    <property type="match status" value="1"/>
</dbReference>
<feature type="domain" description="MoaB/Mog" evidence="4">
    <location>
        <begin position="5"/>
        <end position="149"/>
    </location>
</feature>
<organism evidence="5 6">
    <name type="scientific">[Clostridium] celerecrescens 18A</name>
    <dbReference type="NCBI Taxonomy" id="1286362"/>
    <lineage>
        <taxon>Bacteria</taxon>
        <taxon>Bacillati</taxon>
        <taxon>Bacillota</taxon>
        <taxon>Clostridia</taxon>
        <taxon>Lachnospirales</taxon>
        <taxon>Lachnospiraceae</taxon>
        <taxon>Lacrimispora</taxon>
    </lineage>
</organism>
<comment type="function">
    <text evidence="1">May be involved in the biosynthesis of molybdopterin.</text>
</comment>
<dbReference type="SUPFAM" id="SSF53218">
    <property type="entry name" value="Molybdenum cofactor biosynthesis proteins"/>
    <property type="match status" value="1"/>
</dbReference>
<dbReference type="InterPro" id="IPR051920">
    <property type="entry name" value="MPT_Adenylyltrnsfr/MoaC-Rel"/>
</dbReference>
<dbReference type="PROSITE" id="PS01078">
    <property type="entry name" value="MOCF_BIOSYNTHESIS_1"/>
    <property type="match status" value="1"/>
</dbReference>
<dbReference type="InterPro" id="IPR008284">
    <property type="entry name" value="MoCF_biosynth_CS"/>
</dbReference>
<evidence type="ECO:0000256" key="2">
    <source>
        <dbReference type="ARBA" id="ARBA00005046"/>
    </source>
</evidence>
<dbReference type="RefSeq" id="WP_100305695.1">
    <property type="nucleotide sequence ID" value="NZ_PGET01000001.1"/>
</dbReference>
<dbReference type="AlphaFoldDB" id="A0A2M8Z782"/>
<sequence length="163" mass="17487">MYRAGIVTLSDKGAAGEREDVSGAVIREILEKTGFEVVSYKLLADEGEDLKEELMRLSDEVECDLVLTTGGTGFSPRDVTPEATLAVADRNAPGIAEAIRAYSMTVTKRAMLSRGASVIRGSTLIINLPGSPKAVRESLEYILDILFHGLEILSGRGGECARK</sequence>
<dbReference type="PANTHER" id="PTHR43764:SF1">
    <property type="entry name" value="MOLYBDOPTERIN MOLYBDOTRANSFERASE"/>
    <property type="match status" value="1"/>
</dbReference>